<evidence type="ECO:0000313" key="3">
    <source>
        <dbReference type="Proteomes" id="UP000004956"/>
    </source>
</evidence>
<dbReference type="InterPro" id="IPR052544">
    <property type="entry name" value="Bacteriocin_Proc_Enz"/>
</dbReference>
<dbReference type="Proteomes" id="UP000004956">
    <property type="component" value="Unassembled WGS sequence"/>
</dbReference>
<comment type="caution">
    <text evidence="2">The sequence shown here is derived from an EMBL/GenBank/DDBJ whole genome shotgun (WGS) entry which is preliminary data.</text>
</comment>
<dbReference type="PATRIC" id="fig|762967.3.peg.1156"/>
<dbReference type="Pfam" id="PF00881">
    <property type="entry name" value="Nitroreductase"/>
    <property type="match status" value="1"/>
</dbReference>
<dbReference type="InterPro" id="IPR029479">
    <property type="entry name" value="Nitroreductase"/>
</dbReference>
<dbReference type="PANTHER" id="PTHR43745">
    <property type="entry name" value="NITROREDUCTASE MJ1384-RELATED"/>
    <property type="match status" value="1"/>
</dbReference>
<dbReference type="HOGENOM" id="CLU_059362_3_1_4"/>
<feature type="domain" description="Nitroreductase" evidence="1">
    <location>
        <begin position="23"/>
        <end position="183"/>
    </location>
</feature>
<organism evidence="2 3">
    <name type="scientific">Sutterella parvirubra YIT 11816</name>
    <dbReference type="NCBI Taxonomy" id="762967"/>
    <lineage>
        <taxon>Bacteria</taxon>
        <taxon>Pseudomonadati</taxon>
        <taxon>Pseudomonadota</taxon>
        <taxon>Betaproteobacteria</taxon>
        <taxon>Burkholderiales</taxon>
        <taxon>Sutterellaceae</taxon>
        <taxon>Sutterella</taxon>
    </lineage>
</organism>
<name>H3KFF4_9BURK</name>
<accession>H3KFF4</accession>
<dbReference type="AlphaFoldDB" id="H3KFF4"/>
<proteinExistence type="predicted"/>
<sequence length="186" mass="20221">MKTIKLPEPAALTMSLGEALKLRRTNRDPKADPLTDDKLAAILWAAAGITSEDGRRTTPSTLDLRAVDAYVLRADGAWRFNAADMTLEQTAEEDVRRVSTAYQFEYVERAPVTIVFVADMERSKNARPQGVWVDAGTMGQSCYLAATALGVAGCVRASFDHDALRDAMKLPAHLEPIVLFTAGLPA</sequence>
<dbReference type="SUPFAM" id="SSF55469">
    <property type="entry name" value="FMN-dependent nitroreductase-like"/>
    <property type="match status" value="1"/>
</dbReference>
<dbReference type="OrthoDB" id="9152385at2"/>
<evidence type="ECO:0000313" key="2">
    <source>
        <dbReference type="EMBL" id="EHY31151.1"/>
    </source>
</evidence>
<dbReference type="PANTHER" id="PTHR43745:SF2">
    <property type="entry name" value="NITROREDUCTASE MJ1384-RELATED"/>
    <property type="match status" value="1"/>
</dbReference>
<reference evidence="2 3" key="1">
    <citation type="submission" date="2011-11" db="EMBL/GenBank/DDBJ databases">
        <authorList>
            <person name="Weinstock G."/>
            <person name="Sodergren E."/>
            <person name="Clifton S."/>
            <person name="Fulton L."/>
            <person name="Fulton B."/>
            <person name="Courtney L."/>
            <person name="Fronick C."/>
            <person name="Harrison M."/>
            <person name="Strong C."/>
            <person name="Farmer C."/>
            <person name="Delahaunty K."/>
            <person name="Markovic C."/>
            <person name="Hall O."/>
            <person name="Minx P."/>
            <person name="Tomlinson C."/>
            <person name="Mitreva M."/>
            <person name="Hou S."/>
            <person name="Chen J."/>
            <person name="Wollam A."/>
            <person name="Pepin K.H."/>
            <person name="Johnson M."/>
            <person name="Bhonagiri V."/>
            <person name="Zhang X."/>
            <person name="Suruliraj S."/>
            <person name="Warren W."/>
            <person name="Chinwalla A."/>
            <person name="Mardis E.R."/>
            <person name="Wilson R.K."/>
        </authorList>
    </citation>
    <scope>NUCLEOTIDE SEQUENCE [LARGE SCALE GENOMIC DNA]</scope>
    <source>
        <strain evidence="2 3">YIT 11816</strain>
    </source>
</reference>
<dbReference type="RefSeq" id="WP_008542440.1">
    <property type="nucleotide sequence ID" value="NZ_JH604971.1"/>
</dbReference>
<protein>
    <submittedName>
        <fullName evidence="2">SagB-type dehydrogenase domain protein</fullName>
    </submittedName>
</protein>
<dbReference type="Gene3D" id="3.40.109.10">
    <property type="entry name" value="NADH Oxidase"/>
    <property type="match status" value="1"/>
</dbReference>
<dbReference type="EMBL" id="AFBQ01000213">
    <property type="protein sequence ID" value="EHY31151.1"/>
    <property type="molecule type" value="Genomic_DNA"/>
</dbReference>
<evidence type="ECO:0000259" key="1">
    <source>
        <dbReference type="Pfam" id="PF00881"/>
    </source>
</evidence>
<dbReference type="InterPro" id="IPR000415">
    <property type="entry name" value="Nitroreductase-like"/>
</dbReference>
<dbReference type="STRING" id="762967.HMPREF9440_01471"/>
<gene>
    <name evidence="2" type="ORF">HMPREF9440_01471</name>
</gene>
<dbReference type="GO" id="GO:0016491">
    <property type="term" value="F:oxidoreductase activity"/>
    <property type="evidence" value="ECO:0007669"/>
    <property type="project" value="InterPro"/>
</dbReference>
<keyword evidence="3" id="KW-1185">Reference proteome</keyword>